<proteinExistence type="predicted"/>
<organism evidence="1 2">
    <name type="scientific">Entomophthora muscae</name>
    <dbReference type="NCBI Taxonomy" id="34485"/>
    <lineage>
        <taxon>Eukaryota</taxon>
        <taxon>Fungi</taxon>
        <taxon>Fungi incertae sedis</taxon>
        <taxon>Zoopagomycota</taxon>
        <taxon>Entomophthoromycotina</taxon>
        <taxon>Entomophthoromycetes</taxon>
        <taxon>Entomophthorales</taxon>
        <taxon>Entomophthoraceae</taxon>
        <taxon>Entomophthora</taxon>
    </lineage>
</organism>
<dbReference type="EMBL" id="QTSX02001466">
    <property type="protein sequence ID" value="KAJ9081622.1"/>
    <property type="molecule type" value="Genomic_DNA"/>
</dbReference>
<gene>
    <name evidence="1" type="ORF">DSO57_1012738</name>
</gene>
<dbReference type="Proteomes" id="UP001165960">
    <property type="component" value="Unassembled WGS sequence"/>
</dbReference>
<protein>
    <submittedName>
        <fullName evidence="1">Uncharacterized protein</fullName>
    </submittedName>
</protein>
<sequence length="244" mass="27683">MPLFLSVFLTVNAIIYIALISYTSVVIYDKNHDSCHENYLLNHSAKHIQGCFVLNNDIKASTNKRWVGSNFTAFHHSHPSKENLSKGCHQIECQDRLGNLYSVKSSFQFSTREERLGHITCPSCHVCLIEASFQKAWILTNNAHNISSVDSFNILNERVSKLSNQEVYHFSVHGPISVSVSFKPILYKMKLRYSPPYSVPGIDPRHIPTRTKTCRVHLNSGTPDGLLITNTSQPNSQFRKTLIH</sequence>
<reference evidence="1" key="1">
    <citation type="submission" date="2022-04" db="EMBL/GenBank/DDBJ databases">
        <title>Genome of the entomopathogenic fungus Entomophthora muscae.</title>
        <authorList>
            <person name="Elya C."/>
            <person name="Lovett B.R."/>
            <person name="Lee E."/>
            <person name="Macias A.M."/>
            <person name="Hajek A.E."/>
            <person name="De Bivort B.L."/>
            <person name="Kasson M.T."/>
            <person name="De Fine Licht H.H."/>
            <person name="Stajich J.E."/>
        </authorList>
    </citation>
    <scope>NUCLEOTIDE SEQUENCE</scope>
    <source>
        <strain evidence="1">Berkeley</strain>
    </source>
</reference>
<accession>A0ACC2U3Y0</accession>
<name>A0ACC2U3Y0_9FUNG</name>
<evidence type="ECO:0000313" key="2">
    <source>
        <dbReference type="Proteomes" id="UP001165960"/>
    </source>
</evidence>
<evidence type="ECO:0000313" key="1">
    <source>
        <dbReference type="EMBL" id="KAJ9081622.1"/>
    </source>
</evidence>
<keyword evidence="2" id="KW-1185">Reference proteome</keyword>
<comment type="caution">
    <text evidence="1">The sequence shown here is derived from an EMBL/GenBank/DDBJ whole genome shotgun (WGS) entry which is preliminary data.</text>
</comment>